<protein>
    <submittedName>
        <fullName evidence="1">Uncharacterized protein</fullName>
    </submittedName>
</protein>
<reference evidence="2" key="1">
    <citation type="journal article" date="2019" name="Int. J. Syst. Evol. Microbiol.">
        <title>The Global Catalogue of Microorganisms (GCM) 10K type strain sequencing project: providing services to taxonomists for standard genome sequencing and annotation.</title>
        <authorList>
            <consortium name="The Broad Institute Genomics Platform"/>
            <consortium name="The Broad Institute Genome Sequencing Center for Infectious Disease"/>
            <person name="Wu L."/>
            <person name="Ma J."/>
        </authorList>
    </citation>
    <scope>NUCLEOTIDE SEQUENCE [LARGE SCALE GENOMIC DNA]</scope>
    <source>
        <strain evidence="2">CECT 7069</strain>
    </source>
</reference>
<dbReference type="EMBL" id="JAUFPX010000017">
    <property type="protein sequence ID" value="MDN3592387.1"/>
    <property type="molecule type" value="Genomic_DNA"/>
</dbReference>
<name>A0ABT8BLJ8_9HYPH</name>
<accession>A0ABT8BLJ8</accession>
<dbReference type="Proteomes" id="UP001224644">
    <property type="component" value="Unassembled WGS sequence"/>
</dbReference>
<sequence>MTAPHIDRAEHDRPSPIRLALESLHQADVLRRLVAGAAQGDADAFLGAAAQVTWPGGWVDALRALVALGTIPNAIQGAFLDAWQASASQPFGLRRTMTCDLLGQDALLLDGLSVLLPTTQPIPAHATFYAVAPLDGYKSGHLGLWWTGERSLALPVSVATSAFHEWDGDLVLLATEAPASAIVYNADDLEVLVDPRRLGPVRVLGTLKDDRENALNA</sequence>
<gene>
    <name evidence="1" type="ORF">QWZ12_17480</name>
</gene>
<comment type="caution">
    <text evidence="1">The sequence shown here is derived from an EMBL/GenBank/DDBJ whole genome shotgun (WGS) entry which is preliminary data.</text>
</comment>
<organism evidence="1 2">
    <name type="scientific">Methylobacterium adhaesivum</name>
    <dbReference type="NCBI Taxonomy" id="333297"/>
    <lineage>
        <taxon>Bacteria</taxon>
        <taxon>Pseudomonadati</taxon>
        <taxon>Pseudomonadota</taxon>
        <taxon>Alphaproteobacteria</taxon>
        <taxon>Hyphomicrobiales</taxon>
        <taxon>Methylobacteriaceae</taxon>
        <taxon>Methylobacterium</taxon>
    </lineage>
</organism>
<evidence type="ECO:0000313" key="2">
    <source>
        <dbReference type="Proteomes" id="UP001224644"/>
    </source>
</evidence>
<keyword evidence="2" id="KW-1185">Reference proteome</keyword>
<evidence type="ECO:0000313" key="1">
    <source>
        <dbReference type="EMBL" id="MDN3592387.1"/>
    </source>
</evidence>
<proteinExistence type="predicted"/>
<dbReference type="RefSeq" id="WP_238226907.1">
    <property type="nucleotide sequence ID" value="NZ_BPQD01000020.1"/>
</dbReference>